<sequence>MKEVIESLWKNELKRDFPEHTNTIEHLFDSIDTIIDLARDYYLCKHQIKVLNKETKGDLIEEYKDTLQELHEELDYFIRKYSIKIHKNLSK</sequence>
<reference evidence="2 3" key="1">
    <citation type="submission" date="2021-05" db="EMBL/GenBank/DDBJ databases">
        <title>Comparative genomic studies on the polysaccharide-degrading batcterial strains of the Flammeovirga genus.</title>
        <authorList>
            <person name="Zewei F."/>
            <person name="Zheng Z."/>
            <person name="Yu L."/>
            <person name="Ruyue G."/>
            <person name="Yanhong M."/>
            <person name="Yuanyuan C."/>
            <person name="Jingyan G."/>
            <person name="Wenjun H."/>
        </authorList>
    </citation>
    <scope>NUCLEOTIDE SEQUENCE [LARGE SCALE GENOMIC DNA]</scope>
    <source>
        <strain evidence="2 3">YS10</strain>
    </source>
</reference>
<feature type="coiled-coil region" evidence="1">
    <location>
        <begin position="53"/>
        <end position="80"/>
    </location>
</feature>
<dbReference type="EMBL" id="CP076128">
    <property type="protein sequence ID" value="QWG06048.1"/>
    <property type="molecule type" value="Genomic_DNA"/>
</dbReference>
<evidence type="ECO:0008006" key="4">
    <source>
        <dbReference type="Google" id="ProtNLM"/>
    </source>
</evidence>
<proteinExistence type="predicted"/>
<name>A0ABX8GRH7_9BACT</name>
<keyword evidence="3" id="KW-1185">Reference proteome</keyword>
<evidence type="ECO:0000313" key="2">
    <source>
        <dbReference type="EMBL" id="QWG06048.1"/>
    </source>
</evidence>
<evidence type="ECO:0000313" key="3">
    <source>
        <dbReference type="Proteomes" id="UP000682802"/>
    </source>
</evidence>
<organism evidence="2 3">
    <name type="scientific">Flammeovirga kamogawensis</name>
    <dbReference type="NCBI Taxonomy" id="373891"/>
    <lineage>
        <taxon>Bacteria</taxon>
        <taxon>Pseudomonadati</taxon>
        <taxon>Bacteroidota</taxon>
        <taxon>Cytophagia</taxon>
        <taxon>Cytophagales</taxon>
        <taxon>Flammeovirgaceae</taxon>
        <taxon>Flammeovirga</taxon>
    </lineage>
</organism>
<dbReference type="RefSeq" id="WP_144073481.1">
    <property type="nucleotide sequence ID" value="NZ_CP076128.1"/>
</dbReference>
<gene>
    <name evidence="2" type="ORF">KM029_11815</name>
</gene>
<protein>
    <recommendedName>
        <fullName evidence="4">Four helix bundle protein</fullName>
    </recommendedName>
</protein>
<dbReference type="Proteomes" id="UP000682802">
    <property type="component" value="Chromosome 1"/>
</dbReference>
<evidence type="ECO:0000256" key="1">
    <source>
        <dbReference type="SAM" id="Coils"/>
    </source>
</evidence>
<accession>A0ABX8GRH7</accession>
<keyword evidence="1" id="KW-0175">Coiled coil</keyword>